<keyword evidence="3" id="KW-1185">Reference proteome</keyword>
<feature type="region of interest" description="Disordered" evidence="1">
    <location>
        <begin position="1"/>
        <end position="30"/>
    </location>
</feature>
<protein>
    <submittedName>
        <fullName evidence="2">Uncharacterized protein</fullName>
    </submittedName>
</protein>
<organism evidence="2 3">
    <name type="scientific">Claveliimonas bilis</name>
    <dbReference type="NCBI Taxonomy" id="3028070"/>
    <lineage>
        <taxon>Bacteria</taxon>
        <taxon>Bacillati</taxon>
        <taxon>Bacillota</taxon>
        <taxon>Clostridia</taxon>
        <taxon>Lachnospirales</taxon>
        <taxon>Lachnospiraceae</taxon>
        <taxon>Claveliimonas</taxon>
    </lineage>
</organism>
<evidence type="ECO:0000313" key="3">
    <source>
        <dbReference type="Proteomes" id="UP001305815"/>
    </source>
</evidence>
<gene>
    <name evidence="2" type="ORF">Lac1_04960</name>
</gene>
<dbReference type="EMBL" id="AP027742">
    <property type="protein sequence ID" value="BDZ76313.1"/>
    <property type="molecule type" value="Genomic_DNA"/>
</dbReference>
<dbReference type="Proteomes" id="UP001305815">
    <property type="component" value="Chromosome"/>
</dbReference>
<name>A0ABN6YT56_9FIRM</name>
<proteinExistence type="predicted"/>
<reference evidence="3" key="1">
    <citation type="journal article" date="2023" name="Int. J. Syst. Evol. Microbiol.">
        <title>Claveliimonas bilis gen. nov., sp. nov., deoxycholic acid-producing bacteria isolated from human faeces, and reclassification of Sellimonas monacensis Zenner et al. 2021 as Claveliimonas monacensis comb. nov.</title>
        <authorList>
            <person name="Hisatomi A."/>
            <person name="Kastawa N.W.E.P.G."/>
            <person name="Song I."/>
            <person name="Ohkuma M."/>
            <person name="Fukiya S."/>
            <person name="Sakamoto M."/>
        </authorList>
    </citation>
    <scope>NUCLEOTIDE SEQUENCE [LARGE SCALE GENOMIC DNA]</scope>
    <source>
        <strain evidence="3">12BBH14</strain>
    </source>
</reference>
<feature type="compositionally biased region" description="Basic and acidic residues" evidence="1">
    <location>
        <begin position="1"/>
        <end position="17"/>
    </location>
</feature>
<accession>A0ABN6YT56</accession>
<dbReference type="RefSeq" id="WP_316266148.1">
    <property type="nucleotide sequence ID" value="NZ_AP027742.1"/>
</dbReference>
<evidence type="ECO:0000256" key="1">
    <source>
        <dbReference type="SAM" id="MobiDB-lite"/>
    </source>
</evidence>
<evidence type="ECO:0000313" key="2">
    <source>
        <dbReference type="EMBL" id="BDZ76313.1"/>
    </source>
</evidence>
<sequence length="63" mass="7382">MTDSDRISEGLEKESRAAGDCPGYDPLPIEDEKIRPECRHDFSEEQKERLAAYFRALKQIRRK</sequence>